<comment type="caution">
    <text evidence="1">The sequence shown here is derived from an EMBL/GenBank/DDBJ whole genome shotgun (WGS) entry which is preliminary data.</text>
</comment>
<accession>A0A556QS57</accession>
<evidence type="ECO:0000313" key="1">
    <source>
        <dbReference type="EMBL" id="TSJ79470.1"/>
    </source>
</evidence>
<name>A0A556QS57_9BACT</name>
<evidence type="ECO:0008006" key="3">
    <source>
        <dbReference type="Google" id="ProtNLM"/>
    </source>
</evidence>
<dbReference type="EMBL" id="VMBG01000001">
    <property type="protein sequence ID" value="TSJ79470.1"/>
    <property type="molecule type" value="Genomic_DNA"/>
</dbReference>
<proteinExistence type="predicted"/>
<dbReference type="RefSeq" id="WP_144230011.1">
    <property type="nucleotide sequence ID" value="NZ_CBCRVV010000030.1"/>
</dbReference>
<sequence length="1426" mass="151889">MPPRRIHTRSRDRGFALIITITLLAFLVLLLVSLASLTRVETQVASNSQQLSQARQNALFALNIALGQLQKAAGPDQRVTAAAEILSNTDPTKKKWTGVWDTRSANLSNPPVWLVSQATQAAADAPNNAVPAPTLAAGVMSSSTAVQLVSSGSANTNSSVPAEAGNAVVVPVQDITSSAAPGVTGSPTVGRFGYWVGDEGIKARVNLTDPYLGKNDDISRINRVGSAQRNAWELFSGPTSPTPATTDPATVLTSAMMDRATRMLSAQQLKLLGDTDAVATDTLTKISTARFHDYSLWSAGVQADVRNGGLKWDLSTAFDLSEALFKTSEFGDNAWPLVDNSQSTQKAPSGNVSPILAWKTTSGVSPHNVSFVFSPLVEFNNAGTQDREYLRGPTWHLLRSHYRLYQTQTSPTNPTAVNARAAYPSGKAVGYKLNDQDAMPSIYAVSTGYGAIAKDPNLNALLTGGSTYVPRPTQVGLDPYINRVMIRYGVRTVQRQVVNTGPTDPAYPASATVYAVQLVMQPIVVLHNPYDKDLVLGNYSGKTYSFASGLSSQVAGVIQTGATGTTAGIPFAIKTIINGYDRTTADGVVNTNSSGSNIQNFAQSSRGSNWPTYNLFIPPMTLKAGELKILYPQTGGNSLLVKPEGANQAARNAVDATRVLMGATPNTQDGFVIPFLTNQPNNNPVNPNLCSPLRTEIISATDLTKAVRGIDNTAPPVNPNNYAAEVWCNNLGDDIKVVFNSAGGDMEIKYGLEASSGDDAYSFECPLNYQISIYGPPFRSNNTDPSGIDQKTAAYYDYYVNGIRADNAQRPSYSITAGSCFSAAQFFFALDYYAKPADHPSSKASRSFITSNPVAFEQYGRSMGDQTASGVTNGTSGFPKTPPAYQVEFRNTYGPNFTDDVALSNNSPMWGPTNGTNPARGSLAGTGATGQSWLDGSSSGLSELPLIHVPTRPMSSLAEFQHANITTYGYQPYFSTGNSYATPYVPANSTVNPVGYYNGKSNPYFLYDMSYLMNDAIWDKYFFSSISQEMSGGTSGAWNNTDTTLTTAITRWLDGTRATPMANSRMIPYDGATTAASKLSNLQTAYRQAAASLLTRGSFNINSQSIDAWAAVLGAARDANMVAKGGATTSLINAAAVPRMTPANSTSQRDNNPLSQNSWTGFATLTDAQIRQLATNVVAEIKRRQAGTTYTHFGKIAGSSTPSSSYTGPFRSLSDFINRNLLNDLGSGTTSTGAKGALQAALDEAGNANSPNYKFYTGSSYTAGNKGDASVAQGTSGWAFKWATSTNSNNDYLAGQGPTASTASGFILQADVLQQIGPFISARSDTFTIRSYGESVNPVTGASMGKAWCEAVVQRLPEYIDQSDPALTATSYTKLGVALKDATPVYNPATVGDPSLTPVSILSTANQNFGRRFKMVSFRWLSPQDI</sequence>
<reference evidence="1 2" key="1">
    <citation type="submission" date="2019-07" db="EMBL/GenBank/DDBJ databases">
        <title>Description of 53C-WASEF.</title>
        <authorList>
            <person name="Pitt A."/>
            <person name="Hahn M.W."/>
        </authorList>
    </citation>
    <scope>NUCLEOTIDE SEQUENCE [LARGE SCALE GENOMIC DNA]</scope>
    <source>
        <strain evidence="1 2">53C-WASEF</strain>
    </source>
</reference>
<keyword evidence="2" id="KW-1185">Reference proteome</keyword>
<protein>
    <recommendedName>
        <fullName evidence="3">Verru_Chthon cassette protein A</fullName>
    </recommendedName>
</protein>
<dbReference type="Proteomes" id="UP000315648">
    <property type="component" value="Unassembled WGS sequence"/>
</dbReference>
<evidence type="ECO:0000313" key="2">
    <source>
        <dbReference type="Proteomes" id="UP000315648"/>
    </source>
</evidence>
<organism evidence="1 2">
    <name type="scientific">Rariglobus hedericola</name>
    <dbReference type="NCBI Taxonomy" id="2597822"/>
    <lineage>
        <taxon>Bacteria</taxon>
        <taxon>Pseudomonadati</taxon>
        <taxon>Verrucomicrobiota</taxon>
        <taxon>Opitutia</taxon>
        <taxon>Opitutales</taxon>
        <taxon>Opitutaceae</taxon>
        <taxon>Rariglobus</taxon>
    </lineage>
</organism>
<gene>
    <name evidence="1" type="ORF">FPL22_09335</name>
</gene>